<dbReference type="InterPro" id="IPR035587">
    <property type="entry name" value="DUS-like_FMN-bd"/>
</dbReference>
<dbReference type="Gene3D" id="3.20.20.70">
    <property type="entry name" value="Aldolase class I"/>
    <property type="match status" value="1"/>
</dbReference>
<sequence>MTDLFDLNVGYVRFKNPVAVASMAGITGGDFFESCKDAGLYVMGGYSLDAATMAASREIAERGRKEFITDRPLELIEGDLKKVSGKGVAIGINVRAASLEPLIAAAKLAKKYGAILELNAHCRQEEMAAIGVGEVMLKDRIGLSKTIVELKKTGVVLSLKMRAGIVDEVPLLRLLEKAGLDIVHIDTMGTRGPNVNVLKKLRDGTGLFIIGNNSINGYESAQAAYSAGCDMISLARPVLENPKIIKSLVTYTEDQQRMSGWYNAPSHICRGGDLRGLAWCCPPVKDCAIHMALRRANMSPDTFARIKMGFGKATKLGDGSMTCFGSMVWCCKFNKHCYLRDGSMEEKALGMKEYVELKKKLADEIMKNIDKDRVVT</sequence>
<dbReference type="InterPro" id="IPR013785">
    <property type="entry name" value="Aldolase_TIM"/>
</dbReference>
<reference evidence="2 3" key="1">
    <citation type="journal article" date="2006" name="Science">
        <title>Genome of rice cluster I archaea -- the key methane producers in the rice rhizosphere.</title>
        <authorList>
            <person name="Erkel C."/>
            <person name="Kube M."/>
            <person name="Reinhardt R."/>
            <person name="Liesack W."/>
        </authorList>
    </citation>
    <scope>NUCLEOTIDE SEQUENCE [LARGE SCALE GENOMIC DNA]</scope>
    <source>
        <strain evidence="3">DSM 22066 / NBRC 105507 / MRE50</strain>
    </source>
</reference>
<dbReference type="Pfam" id="PF01207">
    <property type="entry name" value="Dus"/>
    <property type="match status" value="1"/>
</dbReference>
<dbReference type="EMBL" id="AM114193">
    <property type="protein sequence ID" value="CAJ38112.1"/>
    <property type="molecule type" value="Genomic_DNA"/>
</dbReference>
<dbReference type="SUPFAM" id="SSF51395">
    <property type="entry name" value="FMN-linked oxidoreductases"/>
    <property type="match status" value="1"/>
</dbReference>
<proteinExistence type="predicted"/>
<dbReference type="PANTHER" id="PTHR11082">
    <property type="entry name" value="TRNA-DIHYDROURIDINE SYNTHASE"/>
    <property type="match status" value="1"/>
</dbReference>
<evidence type="ECO:0000259" key="1">
    <source>
        <dbReference type="Pfam" id="PF01207"/>
    </source>
</evidence>
<dbReference type="STRING" id="351160.RRC405"/>
<organism evidence="2 3">
    <name type="scientific">Methanocella arvoryzae (strain DSM 22066 / NBRC 105507 / MRE50)</name>
    <dbReference type="NCBI Taxonomy" id="351160"/>
    <lineage>
        <taxon>Archaea</taxon>
        <taxon>Methanobacteriati</taxon>
        <taxon>Methanobacteriota</taxon>
        <taxon>Stenosarchaea group</taxon>
        <taxon>Methanomicrobia</taxon>
        <taxon>Methanocellales</taxon>
        <taxon>Methanocellaceae</taxon>
        <taxon>Methanocella</taxon>
    </lineage>
</organism>
<dbReference type="CDD" id="cd02911">
    <property type="entry name" value="arch_FMN"/>
    <property type="match status" value="1"/>
</dbReference>
<dbReference type="GeneID" id="5143068"/>
<evidence type="ECO:0000313" key="3">
    <source>
        <dbReference type="Proteomes" id="UP000000663"/>
    </source>
</evidence>
<dbReference type="NCBIfam" id="TIGR03277">
    <property type="entry name" value="methan_mark_9"/>
    <property type="match status" value="1"/>
</dbReference>
<name>Q0W0I1_METAR</name>
<gene>
    <name evidence="2" type="ORF">RRC405</name>
</gene>
<dbReference type="AlphaFoldDB" id="Q0W0I1"/>
<dbReference type="Proteomes" id="UP000000663">
    <property type="component" value="Chromosome"/>
</dbReference>
<dbReference type="PANTHER" id="PTHR11082:SF36">
    <property type="entry name" value="DUS-LIKE FMN-BINDING DOMAIN-CONTAINING PROTEIN"/>
    <property type="match status" value="1"/>
</dbReference>
<dbReference type="KEGG" id="rci:RRC405"/>
<dbReference type="InterPro" id="IPR017671">
    <property type="entry name" value="Methan_mark_9"/>
</dbReference>
<dbReference type="OrthoDB" id="145053at2157"/>
<dbReference type="RefSeq" id="WP_012034479.1">
    <property type="nucleotide sequence ID" value="NC_009464.1"/>
</dbReference>
<feature type="domain" description="DUS-like FMN-binding" evidence="1">
    <location>
        <begin position="97"/>
        <end position="256"/>
    </location>
</feature>
<accession>Q0W0I1</accession>
<keyword evidence="3" id="KW-1185">Reference proteome</keyword>
<dbReference type="InterPro" id="IPR037347">
    <property type="entry name" value="MJ0144_FMN"/>
</dbReference>
<dbReference type="eggNOG" id="arCOG00605">
    <property type="taxonomic scope" value="Archaea"/>
</dbReference>
<protein>
    <recommendedName>
        <fullName evidence="1">DUS-like FMN-binding domain-containing protein</fullName>
    </recommendedName>
</protein>
<dbReference type="PATRIC" id="fig|351160.9.peg.160"/>
<evidence type="ECO:0000313" key="2">
    <source>
        <dbReference type="EMBL" id="CAJ38112.1"/>
    </source>
</evidence>